<dbReference type="InterPro" id="IPR011013">
    <property type="entry name" value="Gal_mutarotase_sf_dom"/>
</dbReference>
<dbReference type="PANTHER" id="PTHR22762">
    <property type="entry name" value="ALPHA-GLUCOSIDASE"/>
    <property type="match status" value="1"/>
</dbReference>
<dbReference type="Pfam" id="PF01055">
    <property type="entry name" value="Glyco_hydro_31_2nd"/>
    <property type="match status" value="1"/>
</dbReference>
<evidence type="ECO:0000256" key="14">
    <source>
        <dbReference type="RuleBase" id="RU361185"/>
    </source>
</evidence>
<organism evidence="18 19">
    <name type="scientific">Piedraia hortae CBS 480.64</name>
    <dbReference type="NCBI Taxonomy" id="1314780"/>
    <lineage>
        <taxon>Eukaryota</taxon>
        <taxon>Fungi</taxon>
        <taxon>Dikarya</taxon>
        <taxon>Ascomycota</taxon>
        <taxon>Pezizomycotina</taxon>
        <taxon>Dothideomycetes</taxon>
        <taxon>Dothideomycetidae</taxon>
        <taxon>Capnodiales</taxon>
        <taxon>Piedraiaceae</taxon>
        <taxon>Piedraia</taxon>
    </lineage>
</organism>
<evidence type="ECO:0000256" key="4">
    <source>
        <dbReference type="ARBA" id="ARBA00007806"/>
    </source>
</evidence>
<comment type="catalytic activity">
    <reaction evidence="1">
        <text>Hydrolysis of terminal, non-reducing beta-D-glucosyl residues with release of beta-D-glucose.</text>
        <dbReference type="EC" id="3.2.1.21"/>
    </reaction>
</comment>
<keyword evidence="11" id="KW-0961">Cell wall biogenesis/degradation</keyword>
<evidence type="ECO:0000259" key="17">
    <source>
        <dbReference type="PROSITE" id="PS51166"/>
    </source>
</evidence>
<dbReference type="CDD" id="cd14752">
    <property type="entry name" value="GH31_N"/>
    <property type="match status" value="1"/>
</dbReference>
<dbReference type="PROSITE" id="PS51166">
    <property type="entry name" value="CBM20"/>
    <property type="match status" value="1"/>
</dbReference>
<evidence type="ECO:0000256" key="10">
    <source>
        <dbReference type="ARBA" id="ARBA00023295"/>
    </source>
</evidence>
<dbReference type="SUPFAM" id="SSF51445">
    <property type="entry name" value="(Trans)glycosidases"/>
    <property type="match status" value="1"/>
</dbReference>
<dbReference type="Gene3D" id="2.60.40.10">
    <property type="entry name" value="Immunoglobulins"/>
    <property type="match status" value="1"/>
</dbReference>
<dbReference type="InterPro" id="IPR025887">
    <property type="entry name" value="Glyco_hydro_31_N_dom"/>
</dbReference>
<dbReference type="Gene3D" id="2.60.40.1180">
    <property type="entry name" value="Golgi alpha-mannosidase II"/>
    <property type="match status" value="2"/>
</dbReference>
<dbReference type="Gene3D" id="2.60.40.1760">
    <property type="entry name" value="glycosyl hydrolase (family 31)"/>
    <property type="match status" value="1"/>
</dbReference>
<dbReference type="GO" id="GO:2001070">
    <property type="term" value="F:starch binding"/>
    <property type="evidence" value="ECO:0007669"/>
    <property type="project" value="InterPro"/>
</dbReference>
<dbReference type="GO" id="GO:0004558">
    <property type="term" value="F:alpha-1,4-glucosidase activity"/>
    <property type="evidence" value="ECO:0007669"/>
    <property type="project" value="UniProtKB-EC"/>
</dbReference>
<evidence type="ECO:0000256" key="16">
    <source>
        <dbReference type="SAM" id="SignalP"/>
    </source>
</evidence>
<keyword evidence="8" id="KW-0325">Glycoprotein</keyword>
<evidence type="ECO:0000256" key="3">
    <source>
        <dbReference type="ARBA" id="ARBA00004613"/>
    </source>
</evidence>
<dbReference type="OrthoDB" id="5839090at2759"/>
<comment type="function">
    <text evidence="13">Glucosidase involved in the degradation of cellulosic biomass. Has both alpha- and beta-glucosidase activity.</text>
</comment>
<evidence type="ECO:0000256" key="8">
    <source>
        <dbReference type="ARBA" id="ARBA00023180"/>
    </source>
</evidence>
<dbReference type="Gene3D" id="3.20.20.80">
    <property type="entry name" value="Glycosidases"/>
    <property type="match status" value="2"/>
</dbReference>
<dbReference type="AlphaFoldDB" id="A0A6A7C903"/>
<comment type="catalytic activity">
    <reaction evidence="2">
        <text>Hydrolysis of terminal, non-reducing (1-&gt;4)-linked alpha-D-glucose residues with release of alpha-D-glucose.</text>
        <dbReference type="EC" id="3.2.1.20"/>
    </reaction>
</comment>
<dbReference type="SUPFAM" id="SSF51011">
    <property type="entry name" value="Glycosyl hydrolase domain"/>
    <property type="match status" value="1"/>
</dbReference>
<evidence type="ECO:0000256" key="7">
    <source>
        <dbReference type="ARBA" id="ARBA00022801"/>
    </source>
</evidence>
<keyword evidence="9" id="KW-0119">Carbohydrate metabolism</keyword>
<evidence type="ECO:0000256" key="11">
    <source>
        <dbReference type="ARBA" id="ARBA00023316"/>
    </source>
</evidence>
<feature type="chain" id="PRO_5025367544" evidence="16">
    <location>
        <begin position="17"/>
        <end position="966"/>
    </location>
</feature>
<evidence type="ECO:0000256" key="13">
    <source>
        <dbReference type="ARBA" id="ARBA00025512"/>
    </source>
</evidence>
<dbReference type="Pfam" id="PF21365">
    <property type="entry name" value="Glyco_hydro_31_3rd"/>
    <property type="match status" value="1"/>
</dbReference>
<dbReference type="SUPFAM" id="SSF74650">
    <property type="entry name" value="Galactose mutarotase-like"/>
    <property type="match status" value="1"/>
</dbReference>
<keyword evidence="10 14" id="KW-0326">Glycosidase</keyword>
<keyword evidence="6 16" id="KW-0732">Signal</keyword>
<evidence type="ECO:0000313" key="19">
    <source>
        <dbReference type="Proteomes" id="UP000799421"/>
    </source>
</evidence>
<keyword evidence="5" id="KW-0964">Secreted</keyword>
<dbReference type="GO" id="GO:0005576">
    <property type="term" value="C:extracellular region"/>
    <property type="evidence" value="ECO:0007669"/>
    <property type="project" value="UniProtKB-SubCell"/>
</dbReference>
<dbReference type="InterPro" id="IPR017853">
    <property type="entry name" value="GH"/>
</dbReference>
<evidence type="ECO:0000256" key="9">
    <source>
        <dbReference type="ARBA" id="ARBA00023277"/>
    </source>
</evidence>
<keyword evidence="7 14" id="KW-0378">Hydrolase</keyword>
<dbReference type="Pfam" id="PF13802">
    <property type="entry name" value="Gal_mutarotas_2"/>
    <property type="match status" value="1"/>
</dbReference>
<feature type="compositionally biased region" description="Polar residues" evidence="15">
    <location>
        <begin position="571"/>
        <end position="584"/>
    </location>
</feature>
<evidence type="ECO:0000256" key="1">
    <source>
        <dbReference type="ARBA" id="ARBA00000448"/>
    </source>
</evidence>
<dbReference type="GO" id="GO:0008422">
    <property type="term" value="F:beta-glucosidase activity"/>
    <property type="evidence" value="ECO:0007669"/>
    <property type="project" value="UniProtKB-EC"/>
</dbReference>
<dbReference type="Pfam" id="PF00686">
    <property type="entry name" value="CBM_20"/>
    <property type="match status" value="1"/>
</dbReference>
<protein>
    <submittedName>
        <fullName evidence="18">Glycoside hydrolase family 31 protein</fullName>
    </submittedName>
</protein>
<gene>
    <name evidence="18" type="ORF">K470DRAFT_274729</name>
</gene>
<evidence type="ECO:0000256" key="15">
    <source>
        <dbReference type="SAM" id="MobiDB-lite"/>
    </source>
</evidence>
<name>A0A6A7C903_9PEZI</name>
<dbReference type="InterPro" id="IPR013783">
    <property type="entry name" value="Ig-like_fold"/>
</dbReference>
<accession>A0A6A7C903</accession>
<dbReference type="CDD" id="cd06602">
    <property type="entry name" value="GH31_MGAM_SI_GAA"/>
    <property type="match status" value="1"/>
</dbReference>
<sequence>MLAFSALLACLATASPVPSIATRQEGDLSSCPGYKAYNVAFTSSGLTADLTMAGSPCNTYGTDLTDLTLKVEYQNDQRLHVLIQDKANQVYQVPDFVFSRPESSGGSSNSSELIFQYNESPFSFSVHRRSNGQVLFDSSAASLVFESQYVRLRTSLPANPSLYGLGEHTDPFMLNTTGYKRTLWNRDAYTVPSGSNLYGDHPVYYDHRGANGTHAVFLLNSNGAEIDINKDGNGNQYLEYNLLGGVLDFYFVSGPSPVQVAQQYSEIVGKPAMMPYWGFGFHQCRYGMRDVYDVAEVVANYSKAGIPLETMWTDIDYMHLRRTFSLDEARFSLQRVRELVDTLHSRQQHYIVMVDPAVAYQDYPAFNKGVEMDIFVKNDNGSIYKGVVWPGVTAYPDWFHPQTQNYWNYEFNTFFNVETGIDIDALWIDMNEPSNFCGYPCLDPDAEAKSLGDPPRPPPVRLGSPRPIDGFPASFQPTCHAEVTFSVNATTFPGESILVFGSAITLGSNDEITNAAALGADNYPIWSAPIELPANAQIAYQYVRTSPQGYVYERTNRTLTTGGCGSTNLSVHDTITTTSPTKRSIGNEVGLPDRNLVTPPFTIPNAAGALSSKTMLTSILHYGNYTSYDVHNLYGSMMSSASYTSMSLRRPGVRPMIITRSTFPSSGRRVGHWLGDNASTWRHYLLSLTGLLQFTSLYQIPMTGSDVCGFAGNTNPTLCARWAMLGAFSPFYRNHNEFASIPQEFYRWEIVASAAKKAIGVRYQLLDYLYSAMEGQSREGKPALMPLWFAFPSDREAWGLEYQYLFGEAVMVAPVTEENGTEVEVYFPRGVWFDFWTGEQVGKGGWHTLTGVGFDEIPLFYRGGFVVPQRVTGANTTAELREVDFRLVVAPDENGEARGGLVLDDGVSVDGPVTRVGFTFEGGKLSVNGTFNYDPQVEVVEVVVLGQGGKTVKEKISLMGSGTVQI</sequence>
<dbReference type="InterPro" id="IPR000322">
    <property type="entry name" value="Glyco_hydro_31_TIM"/>
</dbReference>
<evidence type="ECO:0000256" key="2">
    <source>
        <dbReference type="ARBA" id="ARBA00001657"/>
    </source>
</evidence>
<comment type="similarity">
    <text evidence="4 14">Belongs to the glycosyl hydrolase 31 family.</text>
</comment>
<dbReference type="InterPro" id="IPR048395">
    <property type="entry name" value="Glyco_hydro_31_C"/>
</dbReference>
<dbReference type="InterPro" id="IPR013780">
    <property type="entry name" value="Glyco_hydro_b"/>
</dbReference>
<reference evidence="18" key="1">
    <citation type="journal article" date="2020" name="Stud. Mycol.">
        <title>101 Dothideomycetes genomes: a test case for predicting lifestyles and emergence of pathogens.</title>
        <authorList>
            <person name="Haridas S."/>
            <person name="Albert R."/>
            <person name="Binder M."/>
            <person name="Bloem J."/>
            <person name="Labutti K."/>
            <person name="Salamov A."/>
            <person name="Andreopoulos B."/>
            <person name="Baker S."/>
            <person name="Barry K."/>
            <person name="Bills G."/>
            <person name="Bluhm B."/>
            <person name="Cannon C."/>
            <person name="Castanera R."/>
            <person name="Culley D."/>
            <person name="Daum C."/>
            <person name="Ezra D."/>
            <person name="Gonzalez J."/>
            <person name="Henrissat B."/>
            <person name="Kuo A."/>
            <person name="Liang C."/>
            <person name="Lipzen A."/>
            <person name="Lutzoni F."/>
            <person name="Magnuson J."/>
            <person name="Mondo S."/>
            <person name="Nolan M."/>
            <person name="Ohm R."/>
            <person name="Pangilinan J."/>
            <person name="Park H.-J."/>
            <person name="Ramirez L."/>
            <person name="Alfaro M."/>
            <person name="Sun H."/>
            <person name="Tritt A."/>
            <person name="Yoshinaga Y."/>
            <person name="Zwiers L.-H."/>
            <person name="Turgeon B."/>
            <person name="Goodwin S."/>
            <person name="Spatafora J."/>
            <person name="Crous P."/>
            <person name="Grigoriev I."/>
        </authorList>
    </citation>
    <scope>NUCLEOTIDE SEQUENCE</scope>
    <source>
        <strain evidence="18">CBS 480.64</strain>
    </source>
</reference>
<evidence type="ECO:0000313" key="18">
    <source>
        <dbReference type="EMBL" id="KAF2863108.1"/>
    </source>
</evidence>
<keyword evidence="12" id="KW-0624">Polysaccharide degradation</keyword>
<proteinExistence type="inferred from homology"/>
<dbReference type="Proteomes" id="UP000799421">
    <property type="component" value="Unassembled WGS sequence"/>
</dbReference>
<evidence type="ECO:0000256" key="5">
    <source>
        <dbReference type="ARBA" id="ARBA00022525"/>
    </source>
</evidence>
<dbReference type="InterPro" id="IPR013784">
    <property type="entry name" value="Carb-bd-like_fold"/>
</dbReference>
<feature type="domain" description="CBM20" evidence="17">
    <location>
        <begin position="475"/>
        <end position="579"/>
    </location>
</feature>
<dbReference type="EMBL" id="MU005962">
    <property type="protein sequence ID" value="KAF2863108.1"/>
    <property type="molecule type" value="Genomic_DNA"/>
</dbReference>
<feature type="region of interest" description="Disordered" evidence="15">
    <location>
        <begin position="571"/>
        <end position="590"/>
    </location>
</feature>
<keyword evidence="19" id="KW-1185">Reference proteome</keyword>
<dbReference type="GO" id="GO:0071555">
    <property type="term" value="P:cell wall organization"/>
    <property type="evidence" value="ECO:0007669"/>
    <property type="project" value="UniProtKB-KW"/>
</dbReference>
<dbReference type="SMART" id="SM01065">
    <property type="entry name" value="CBM_2"/>
    <property type="match status" value="1"/>
</dbReference>
<dbReference type="GO" id="GO:0000272">
    <property type="term" value="P:polysaccharide catabolic process"/>
    <property type="evidence" value="ECO:0007669"/>
    <property type="project" value="UniProtKB-KW"/>
</dbReference>
<feature type="signal peptide" evidence="16">
    <location>
        <begin position="1"/>
        <end position="16"/>
    </location>
</feature>
<comment type="subcellular location">
    <subcellularLocation>
        <location evidence="3">Secreted</location>
    </subcellularLocation>
</comment>
<dbReference type="SUPFAM" id="SSF49452">
    <property type="entry name" value="Starch-binding domain-like"/>
    <property type="match status" value="1"/>
</dbReference>
<evidence type="ECO:0000256" key="6">
    <source>
        <dbReference type="ARBA" id="ARBA00022729"/>
    </source>
</evidence>
<dbReference type="InterPro" id="IPR002044">
    <property type="entry name" value="CBM20"/>
</dbReference>
<evidence type="ECO:0000256" key="12">
    <source>
        <dbReference type="ARBA" id="ARBA00023326"/>
    </source>
</evidence>
<dbReference type="PANTHER" id="PTHR22762:SF67">
    <property type="entry name" value="ALPHA_BETA-GLUCOSIDASE AGDC-RELATED"/>
    <property type="match status" value="1"/>
</dbReference>